<dbReference type="InterPro" id="IPR054713">
    <property type="entry name" value="GMIP/FCHO2-like_FCH"/>
</dbReference>
<dbReference type="SMART" id="SM00324">
    <property type="entry name" value="RhoGAP"/>
    <property type="match status" value="1"/>
</dbReference>
<dbReference type="SUPFAM" id="SSF103657">
    <property type="entry name" value="BAR/IMD domain-like"/>
    <property type="match status" value="1"/>
</dbReference>
<dbReference type="PROSITE" id="PS50081">
    <property type="entry name" value="ZF_DAG_PE_2"/>
    <property type="match status" value="1"/>
</dbReference>
<accession>A0A3B3T1J2</accession>
<evidence type="ECO:0000256" key="6">
    <source>
        <dbReference type="ARBA" id="ARBA00040783"/>
    </source>
</evidence>
<feature type="domain" description="Rho-GAP" evidence="11">
    <location>
        <begin position="592"/>
        <end position="807"/>
    </location>
</feature>
<feature type="compositionally biased region" description="Basic and acidic residues" evidence="9">
    <location>
        <begin position="1128"/>
        <end position="1140"/>
    </location>
</feature>
<feature type="domain" description="Phorbol-ester/DAG-type" evidence="10">
    <location>
        <begin position="533"/>
        <end position="578"/>
    </location>
</feature>
<dbReference type="GO" id="GO:0051056">
    <property type="term" value="P:regulation of small GTPase mediated signal transduction"/>
    <property type="evidence" value="ECO:0007669"/>
    <property type="project" value="UniProtKB-ARBA"/>
</dbReference>
<evidence type="ECO:0000259" key="10">
    <source>
        <dbReference type="PROSITE" id="PS50081"/>
    </source>
</evidence>
<dbReference type="InterPro" id="IPR046349">
    <property type="entry name" value="C1-like_sf"/>
</dbReference>
<keyword evidence="1" id="KW-0343">GTPase activation</keyword>
<dbReference type="InterPro" id="IPR051025">
    <property type="entry name" value="RhoGAP"/>
</dbReference>
<feature type="compositionally biased region" description="Low complexity" evidence="9">
    <location>
        <begin position="1091"/>
        <end position="1109"/>
    </location>
</feature>
<dbReference type="GO" id="GO:0008270">
    <property type="term" value="F:zinc ion binding"/>
    <property type="evidence" value="ECO:0007669"/>
    <property type="project" value="UniProtKB-KW"/>
</dbReference>
<dbReference type="Proteomes" id="UP000261540">
    <property type="component" value="Unplaced"/>
</dbReference>
<sequence>MPLSLGVLATVTHYSLVSPTPLPASSLTRSHQHITPVLQSLHWLPIKEPVNAAVPSSHRLSYSVISSPENHDCLHAIVHDRLGELLRVLKAVIGKHQTLNSVDILSAAGIVIAKVKGVNFKDVNEDNKKHIFGEIYTSIDTLAFTFGNVVSDFLMGDVDSGSVLGGPQTRSRVSERLSCLGSVPCPPPRCVCVCASFLFFQHEYMPFREIYTSAFNNDYEYGQLLLQTAAALQANKFIQPLLARRNELDKRRKEIKDQWQKEQKKLQEADSALRKARALQGQRREEYEKAHCSTSRMEEEAPQAGGKQLEKKRRLEEEALQKAEEANDQYKACVADLGMKKQDAANTKSEILAQVHDLVFQCDLTLKAVTVNWFQMQQAQAVSLPVNHQALCESAKRYEPGRRYAEFVQTISHNITDGGSFQNWEPAHLTTVALSCAALRTQGPLRGWSTGGQGGGMCSDSESAGGSSESRSMDSPTASPGDFKRRLPRTPSTGTMSSADDLDEREPPSPSDNGEPSSPGPFRNAQMSKAAQTHKLRKLRAPSKCRECDSLVVFHGAECEECSLACHKKCLETLAIQCGHKKLQGKLHLFGVDFALAAKSDRHGVPFIIKKCTSEIENRALGTKGIYRVNGAKSRVEKLCQAFENGKDLVELSDHYPHDISNVLKLYLRQLPEPLILFRFYNDFIGLAKESQSAILDEVDAARSRPAGDTPQLSVELNRVLFKIRDLLRQLPLAHYRTLQYLIGHLNRVTEKADENKMTASNLGIIFGPTLIKPRQTDAEVSLSSLVDYPYQALIVELLITHYGKIFDTPLSPMSPTPTGSLLALRGPEVLASSEEPHLTVVTSSAKFNGAPGPAVPEIHRTMLVLEKQHISTARVQLRAPRSKPVSRPVSMPVERLLGPSQVLERNNKNSSQRERSPAIQEAPEPEKPGNRVSSYYRSPYIDTQTLRKTWDKQYKHYDITPRTAMIMANIPTDGSAGDSGNLSTSLPATTFSMPERTGRTLRRQNNLSEPCPGSGNVIRPPRTLRPPPGTFYKPPPSQKAKPAELEARRCSEPASIPIDAGPSQGLETQMGVGSEAGLQRRVSADEPMESEPAASQPHSQPQSPISGPEDQSVSEAKPVFQRLRTRRVPEFEHREAHFV</sequence>
<dbReference type="Ensembl" id="ENSPKIT00000017680.1">
    <property type="protein sequence ID" value="ENSPKIP00000036729.1"/>
    <property type="gene ID" value="ENSPKIG00000015167.1"/>
</dbReference>
<dbReference type="InterPro" id="IPR002219">
    <property type="entry name" value="PKC_DAG/PE"/>
</dbReference>
<name>A0A3B3T1J2_9TELE</name>
<feature type="compositionally biased region" description="Basic and acidic residues" evidence="9">
    <location>
        <begin position="282"/>
        <end position="299"/>
    </location>
</feature>
<dbReference type="SUPFAM" id="SSF57889">
    <property type="entry name" value="Cysteine-rich domain"/>
    <property type="match status" value="1"/>
</dbReference>
<keyword evidence="4" id="KW-0862">Zinc</keyword>
<keyword evidence="3" id="KW-0863">Zinc-finger</keyword>
<dbReference type="Pfam" id="PF00130">
    <property type="entry name" value="C1_1"/>
    <property type="match status" value="1"/>
</dbReference>
<dbReference type="SUPFAM" id="SSF48350">
    <property type="entry name" value="GTPase activation domain, GAP"/>
    <property type="match status" value="1"/>
</dbReference>
<dbReference type="CDD" id="cd20816">
    <property type="entry name" value="C1_GMIP-like"/>
    <property type="match status" value="1"/>
</dbReference>
<evidence type="ECO:0000259" key="11">
    <source>
        <dbReference type="PROSITE" id="PS50238"/>
    </source>
</evidence>
<dbReference type="AlphaFoldDB" id="A0A3B3T1J2"/>
<dbReference type="GeneTree" id="ENSGT00950000183110"/>
<dbReference type="GO" id="GO:0005829">
    <property type="term" value="C:cytosol"/>
    <property type="evidence" value="ECO:0007669"/>
    <property type="project" value="UniProtKB-ARBA"/>
</dbReference>
<dbReference type="GO" id="GO:0007165">
    <property type="term" value="P:signal transduction"/>
    <property type="evidence" value="ECO:0007669"/>
    <property type="project" value="InterPro"/>
</dbReference>
<dbReference type="PROSITE" id="PS00479">
    <property type="entry name" value="ZF_DAG_PE_1"/>
    <property type="match status" value="1"/>
</dbReference>
<dbReference type="InterPro" id="IPR031160">
    <property type="entry name" value="F_BAR_dom"/>
</dbReference>
<organism evidence="13 14">
    <name type="scientific">Paramormyrops kingsleyae</name>
    <dbReference type="NCBI Taxonomy" id="1676925"/>
    <lineage>
        <taxon>Eukaryota</taxon>
        <taxon>Metazoa</taxon>
        <taxon>Chordata</taxon>
        <taxon>Craniata</taxon>
        <taxon>Vertebrata</taxon>
        <taxon>Euteleostomi</taxon>
        <taxon>Actinopterygii</taxon>
        <taxon>Neopterygii</taxon>
        <taxon>Teleostei</taxon>
        <taxon>Osteoglossocephala</taxon>
        <taxon>Osteoglossomorpha</taxon>
        <taxon>Osteoglossiformes</taxon>
        <taxon>Mormyridae</taxon>
        <taxon>Paramormyrops</taxon>
    </lineage>
</organism>
<dbReference type="FunFam" id="1.10.555.10:FF:000016">
    <property type="entry name" value="Rho GTPase activating protein 29"/>
    <property type="match status" value="1"/>
</dbReference>
<feature type="region of interest" description="Disordered" evidence="9">
    <location>
        <begin position="447"/>
        <end position="536"/>
    </location>
</feature>
<dbReference type="Pfam" id="PF00620">
    <property type="entry name" value="RhoGAP"/>
    <property type="match status" value="1"/>
</dbReference>
<evidence type="ECO:0000256" key="9">
    <source>
        <dbReference type="SAM" id="MobiDB-lite"/>
    </source>
</evidence>
<dbReference type="STRING" id="1676925.ENSPKIP00000036729"/>
<dbReference type="InterPro" id="IPR000198">
    <property type="entry name" value="RhoGAP_dom"/>
</dbReference>
<dbReference type="Pfam" id="PF22699">
    <property type="entry name" value="GMIP-like_FCH"/>
    <property type="match status" value="1"/>
</dbReference>
<dbReference type="InterPro" id="IPR027267">
    <property type="entry name" value="AH/BAR_dom_sf"/>
</dbReference>
<feature type="region of interest" description="Disordered" evidence="9">
    <location>
        <begin position="280"/>
        <end position="310"/>
    </location>
</feature>
<feature type="region of interest" description="Disordered" evidence="9">
    <location>
        <begin position="1005"/>
        <end position="1140"/>
    </location>
</feature>
<evidence type="ECO:0000313" key="14">
    <source>
        <dbReference type="Proteomes" id="UP000261540"/>
    </source>
</evidence>
<keyword evidence="5 8" id="KW-0175">Coiled coil</keyword>
<evidence type="ECO:0000256" key="4">
    <source>
        <dbReference type="ARBA" id="ARBA00022833"/>
    </source>
</evidence>
<evidence type="ECO:0000256" key="5">
    <source>
        <dbReference type="ARBA" id="ARBA00023054"/>
    </source>
</evidence>
<dbReference type="PANTHER" id="PTHR15228">
    <property type="entry name" value="SPERMATHECAL PHYSIOLOGY VARIANT"/>
    <property type="match status" value="1"/>
</dbReference>
<evidence type="ECO:0000256" key="2">
    <source>
        <dbReference type="ARBA" id="ARBA00022723"/>
    </source>
</evidence>
<evidence type="ECO:0000256" key="3">
    <source>
        <dbReference type="ARBA" id="ARBA00022771"/>
    </source>
</evidence>
<feature type="compositionally biased region" description="Basic and acidic residues" evidence="9">
    <location>
        <begin position="1042"/>
        <end position="1052"/>
    </location>
</feature>
<dbReference type="InterPro" id="IPR057028">
    <property type="entry name" value="RHG29_45_N"/>
</dbReference>
<dbReference type="PROSITE" id="PS50238">
    <property type="entry name" value="RHOGAP"/>
    <property type="match status" value="1"/>
</dbReference>
<feature type="compositionally biased region" description="Pro residues" evidence="9">
    <location>
        <begin position="1024"/>
        <end position="1038"/>
    </location>
</feature>
<evidence type="ECO:0000313" key="13">
    <source>
        <dbReference type="Ensembl" id="ENSPKIP00000036729.1"/>
    </source>
</evidence>
<feature type="region of interest" description="Disordered" evidence="9">
    <location>
        <begin position="875"/>
        <end position="939"/>
    </location>
</feature>
<keyword evidence="2" id="KW-0479">Metal-binding</keyword>
<evidence type="ECO:0000259" key="12">
    <source>
        <dbReference type="PROSITE" id="PS51741"/>
    </source>
</evidence>
<feature type="compositionally biased region" description="Low complexity" evidence="9">
    <location>
        <begin position="459"/>
        <end position="475"/>
    </location>
</feature>
<reference evidence="13" key="1">
    <citation type="submission" date="2025-08" db="UniProtKB">
        <authorList>
            <consortium name="Ensembl"/>
        </authorList>
    </citation>
    <scope>IDENTIFICATION</scope>
</reference>
<dbReference type="PANTHER" id="PTHR15228:SF7">
    <property type="entry name" value="RHO GTPASE-ACTIVATING PROTEIN 29"/>
    <property type="match status" value="1"/>
</dbReference>
<proteinExistence type="predicted"/>
<evidence type="ECO:0000256" key="8">
    <source>
        <dbReference type="PROSITE-ProRule" id="PRU01077"/>
    </source>
</evidence>
<dbReference type="Gene3D" id="1.10.555.10">
    <property type="entry name" value="Rho GTPase activation protein"/>
    <property type="match status" value="1"/>
</dbReference>
<dbReference type="SMART" id="SM00109">
    <property type="entry name" value="C1"/>
    <property type="match status" value="1"/>
</dbReference>
<keyword evidence="14" id="KW-1185">Reference proteome</keyword>
<feature type="domain" description="F-BAR" evidence="12">
    <location>
        <begin position="201"/>
        <end position="403"/>
    </location>
</feature>
<dbReference type="Gene3D" id="1.20.1270.60">
    <property type="entry name" value="Arfaptin homology (AH) domain/BAR domain"/>
    <property type="match status" value="1"/>
</dbReference>
<reference evidence="13" key="2">
    <citation type="submission" date="2025-09" db="UniProtKB">
        <authorList>
            <consortium name="Ensembl"/>
        </authorList>
    </citation>
    <scope>IDENTIFICATION</scope>
</reference>
<evidence type="ECO:0000256" key="1">
    <source>
        <dbReference type="ARBA" id="ARBA00022468"/>
    </source>
</evidence>
<feature type="compositionally biased region" description="Basic and acidic residues" evidence="9">
    <location>
        <begin position="906"/>
        <end position="917"/>
    </location>
</feature>
<dbReference type="PROSITE" id="PS51741">
    <property type="entry name" value="F_BAR"/>
    <property type="match status" value="1"/>
</dbReference>
<protein>
    <recommendedName>
        <fullName evidence="6">Rho GTPase-activating protein 29</fullName>
    </recommendedName>
    <alternativeName>
        <fullName evidence="7">Rho-type GTPase-activating protein 29</fullName>
    </alternativeName>
</protein>
<dbReference type="InterPro" id="IPR008936">
    <property type="entry name" value="Rho_GTPase_activation_prot"/>
</dbReference>
<dbReference type="GO" id="GO:0005096">
    <property type="term" value="F:GTPase activator activity"/>
    <property type="evidence" value="ECO:0007669"/>
    <property type="project" value="UniProtKB-KW"/>
</dbReference>
<evidence type="ECO:0000256" key="7">
    <source>
        <dbReference type="ARBA" id="ARBA00042921"/>
    </source>
</evidence>
<dbReference type="Pfam" id="PF24235">
    <property type="entry name" value="RHG29_45_N"/>
    <property type="match status" value="1"/>
</dbReference>